<dbReference type="RefSeq" id="WP_012591186.1">
    <property type="nucleotide sequence ID" value="NC_011666.1"/>
</dbReference>
<comment type="subcellular location">
    <subcellularLocation>
        <location evidence="1">Virion</location>
    </subcellularLocation>
</comment>
<evidence type="ECO:0000313" key="4">
    <source>
        <dbReference type="Proteomes" id="UP000002257"/>
    </source>
</evidence>
<dbReference type="STRING" id="395965.Msil_2179"/>
<feature type="domain" description="Phage capsid-like C-terminal" evidence="2">
    <location>
        <begin position="84"/>
        <end position="361"/>
    </location>
</feature>
<protein>
    <submittedName>
        <fullName evidence="3">Phage major capsid protein, HK97 family</fullName>
    </submittedName>
</protein>
<dbReference type="InterPro" id="IPR024455">
    <property type="entry name" value="Phage_capsid"/>
</dbReference>
<accession>B8ESX9</accession>
<dbReference type="NCBIfam" id="TIGR01554">
    <property type="entry name" value="major_cap_HK97"/>
    <property type="match status" value="1"/>
</dbReference>
<organism evidence="3 4">
    <name type="scientific">Methylocella silvestris (strain DSM 15510 / CIP 108128 / LMG 27833 / NCIMB 13906 / BL2)</name>
    <dbReference type="NCBI Taxonomy" id="395965"/>
    <lineage>
        <taxon>Bacteria</taxon>
        <taxon>Pseudomonadati</taxon>
        <taxon>Pseudomonadota</taxon>
        <taxon>Alphaproteobacteria</taxon>
        <taxon>Hyphomicrobiales</taxon>
        <taxon>Beijerinckiaceae</taxon>
        <taxon>Methylocella</taxon>
    </lineage>
</organism>
<evidence type="ECO:0000259" key="2">
    <source>
        <dbReference type="Pfam" id="PF05065"/>
    </source>
</evidence>
<dbReference type="Gene3D" id="3.30.2320.10">
    <property type="entry name" value="hypothetical protein PF0899 domain"/>
    <property type="match status" value="1"/>
</dbReference>
<gene>
    <name evidence="3" type="ordered locus">Msil_2179</name>
</gene>
<dbReference type="AlphaFoldDB" id="B8ESX9"/>
<sequence>MLAPGAQFTQKTADSADAIFAAIDRLDGDAEAKRAHDEIRAARSAFVKALRLGHKALSAQEARHLGDAQQARVLNIAEATPLAGGYLLPAPVAASLLRRVELYTPVASVARVITTDTGGPLSWPLVDEASMGAGIVAENSTLNAVDMPVGTLGLNASKFSSGIIPVSLEVLQDSAVNIEDMLLDLLAARLARGMNSFFTSGTGVNQPQGALTGASLGVTLPAANTTSLTSDGLIALYSSVDAAYRQSLRCVWMMNDMTLLAVQKIAAAQGWPLWFPDPLLQPGGPPPQGRLFGRPVVINNDMPAMAASAKPILFGDFASFVARFVNGAAILRMNDSGYLSKGQTAFVAFARADSRVANWSAGAALRYLQNSAS</sequence>
<evidence type="ECO:0000313" key="3">
    <source>
        <dbReference type="EMBL" id="ACK51117.1"/>
    </source>
</evidence>
<dbReference type="eggNOG" id="COG4653">
    <property type="taxonomic scope" value="Bacteria"/>
</dbReference>
<dbReference type="SUPFAM" id="SSF56563">
    <property type="entry name" value="Major capsid protein gp5"/>
    <property type="match status" value="1"/>
</dbReference>
<evidence type="ECO:0000256" key="1">
    <source>
        <dbReference type="ARBA" id="ARBA00004328"/>
    </source>
</evidence>
<keyword evidence="4" id="KW-1185">Reference proteome</keyword>
<dbReference type="Pfam" id="PF05065">
    <property type="entry name" value="Phage_capsid"/>
    <property type="match status" value="1"/>
</dbReference>
<dbReference type="HOGENOM" id="CLU_041417_4_1_5"/>
<proteinExistence type="predicted"/>
<dbReference type="EMBL" id="CP001280">
    <property type="protein sequence ID" value="ACK51117.1"/>
    <property type="molecule type" value="Genomic_DNA"/>
</dbReference>
<reference evidence="3 4" key="1">
    <citation type="journal article" date="2010" name="J. Bacteriol.">
        <title>Complete genome sequence of the aerobic facultative methanotroph Methylocella silvestris BL2.</title>
        <authorList>
            <person name="Chen Y."/>
            <person name="Crombie A."/>
            <person name="Rahman M.T."/>
            <person name="Dedysh S.N."/>
            <person name="Liesack W."/>
            <person name="Stott M.B."/>
            <person name="Alam M."/>
            <person name="Theisen A.R."/>
            <person name="Murrell J.C."/>
            <person name="Dunfield P.F."/>
        </authorList>
    </citation>
    <scope>NUCLEOTIDE SEQUENCE [LARGE SCALE GENOMIC DNA]</scope>
    <source>
        <strain evidence="4">DSM 15510 / CIP 108128 / LMG 27833 / NCIMB 13906 / BL2</strain>
    </source>
</reference>
<dbReference type="InterPro" id="IPR054612">
    <property type="entry name" value="Phage_capsid-like_C"/>
</dbReference>
<dbReference type="Gene3D" id="3.30.2400.10">
    <property type="entry name" value="Major capsid protein gp5"/>
    <property type="match status" value="1"/>
</dbReference>
<dbReference type="KEGG" id="msl:Msil_2179"/>
<name>B8ESX9_METSB</name>
<dbReference type="OrthoDB" id="9786516at2"/>
<dbReference type="Proteomes" id="UP000002257">
    <property type="component" value="Chromosome"/>
</dbReference>